<feature type="region of interest" description="Disordered" evidence="1">
    <location>
        <begin position="513"/>
        <end position="558"/>
    </location>
</feature>
<feature type="compositionally biased region" description="Basic and acidic residues" evidence="1">
    <location>
        <begin position="513"/>
        <end position="524"/>
    </location>
</feature>
<dbReference type="Proteomes" id="UP000836788">
    <property type="component" value="Chromosome 8"/>
</dbReference>
<evidence type="ECO:0000313" key="4">
    <source>
        <dbReference type="EMBL" id="CAG9293341.1"/>
    </source>
</evidence>
<feature type="compositionally biased region" description="Polar residues" evidence="1">
    <location>
        <begin position="715"/>
        <end position="725"/>
    </location>
</feature>
<feature type="transmembrane region" description="Helical" evidence="2">
    <location>
        <begin position="426"/>
        <end position="445"/>
    </location>
</feature>
<keyword evidence="2" id="KW-1133">Transmembrane helix</keyword>
<feature type="region of interest" description="Disordered" evidence="1">
    <location>
        <begin position="27"/>
        <end position="75"/>
    </location>
</feature>
<keyword evidence="3" id="KW-0732">Signal</keyword>
<dbReference type="AlphaFoldDB" id="A0A8J9XCQ8"/>
<feature type="compositionally biased region" description="Polar residues" evidence="1">
    <location>
        <begin position="686"/>
        <end position="704"/>
    </location>
</feature>
<feature type="signal peptide" evidence="3">
    <location>
        <begin position="1"/>
        <end position="23"/>
    </location>
</feature>
<evidence type="ECO:0000256" key="2">
    <source>
        <dbReference type="SAM" id="Phobius"/>
    </source>
</evidence>
<proteinExistence type="predicted"/>
<evidence type="ECO:0000256" key="3">
    <source>
        <dbReference type="SAM" id="SignalP"/>
    </source>
</evidence>
<gene>
    <name evidence="4" type="ORF">PTTT1_LOCUS51221</name>
</gene>
<evidence type="ECO:0000256" key="1">
    <source>
        <dbReference type="SAM" id="MobiDB-lite"/>
    </source>
</evidence>
<protein>
    <submittedName>
        <fullName evidence="4">Uncharacterized protein</fullName>
    </submittedName>
</protein>
<dbReference type="EMBL" id="OU594949">
    <property type="protein sequence ID" value="CAG9293341.1"/>
    <property type="molecule type" value="Genomic_DNA"/>
</dbReference>
<feature type="transmembrane region" description="Helical" evidence="2">
    <location>
        <begin position="394"/>
        <end position="414"/>
    </location>
</feature>
<name>A0A8J9XCQ8_PHATR</name>
<sequence length="770" mass="86724">MRKFFTYWWFGALGLNCLRSVRASQTNTYDKHSNSQTRKDIHPTKNTRIARDPHDADSTTGLWPEHPKSSNGQYQHAIGPEMVSIQPSPQCWSSALTSTGSLPTRSSRNDIDAEIFCANLPETQQKRLALEITRCHLQDLQQPLEEDPANSQSHVQLHCQPLQTDAASRTGTTAPEVALYDCLGHLTPLAGTIYTQFFAYVQVWCVRLTQQALLQAQQESSRKLSAQYEDIAHASLQQLDALVGVSAQHVLQMQQLTNLPDQVQNRVTLALEAHVLPTLQQEVSRHLSHELRAQLQLHLGPILERHVAEHTAFLKRVLDRAEVRDAEQEATFQSWTTYQTTVWQQQVREMERYRTAVAFQQEQIANLADTVQATTTRLQPLAGLDSLIQTATAGYTYVTFLLHVLGTLNVLWLLTLPRRCRTFRSYLVAIVMTEAALELLLTAAVSTPQPYLNIDDGERIRLITELRKYALFLECVGYVAGIVSSLFPTYRNVPAEEEYQNCLSYHNRLRSAKEDSRPRLRETSPLRQSFSSAGGERGVNFPTSSENYSPRYGPLPPIRCETHTKTTRAEHEGDVRDPEYRQIYRPTLARVGFHQPTQRSVAPSNISLYHAKRPTTDTASFYDFGPVVSPDSRHSLHKGGSAALGCPNEVCVARTAQSLHTRPFENPDMAARESIDSESGIAAQESGLSSQTLQIEGSDSQPLTEQFCMDDDENGLTNFSPSLEQDQAYRRMDCLPSTYTASNESRKRKRPKDQAKEWSTSIKRAHTHLA</sequence>
<feature type="region of interest" description="Disordered" evidence="1">
    <location>
        <begin position="675"/>
        <end position="770"/>
    </location>
</feature>
<feature type="chain" id="PRO_5035471982" evidence="3">
    <location>
        <begin position="24"/>
        <end position="770"/>
    </location>
</feature>
<keyword evidence="2" id="KW-0472">Membrane</keyword>
<accession>A0A8J9XCQ8</accession>
<keyword evidence="2" id="KW-0812">Transmembrane</keyword>
<organism evidence="4">
    <name type="scientific">Phaeodactylum tricornutum</name>
    <name type="common">Diatom</name>
    <dbReference type="NCBI Taxonomy" id="2850"/>
    <lineage>
        <taxon>Eukaryota</taxon>
        <taxon>Sar</taxon>
        <taxon>Stramenopiles</taxon>
        <taxon>Ochrophyta</taxon>
        <taxon>Bacillariophyta</taxon>
        <taxon>Bacillariophyceae</taxon>
        <taxon>Bacillariophycidae</taxon>
        <taxon>Naviculales</taxon>
        <taxon>Phaeodactylaceae</taxon>
        <taxon>Phaeodactylum</taxon>
    </lineage>
</organism>
<feature type="compositionally biased region" description="Basic and acidic residues" evidence="1">
    <location>
        <begin position="29"/>
        <end position="57"/>
    </location>
</feature>
<reference evidence="4" key="1">
    <citation type="submission" date="2022-02" db="EMBL/GenBank/DDBJ databases">
        <authorList>
            <person name="Giguere J D."/>
        </authorList>
    </citation>
    <scope>NUCLEOTIDE SEQUENCE</scope>
    <source>
        <strain evidence="4">CCAP 1055/1</strain>
    </source>
</reference>